<dbReference type="Proteomes" id="UP001195483">
    <property type="component" value="Unassembled WGS sequence"/>
</dbReference>
<dbReference type="Gene3D" id="1.10.760.10">
    <property type="entry name" value="Cytochrome c-like domain"/>
    <property type="match status" value="1"/>
</dbReference>
<evidence type="ECO:0000256" key="5">
    <source>
        <dbReference type="ARBA" id="ARBA00023002"/>
    </source>
</evidence>
<protein>
    <recommendedName>
        <fullName evidence="9">Trans-1,2-dihydrobenzene-1,2-diol dehydrogenase</fullName>
        <ecNumber evidence="8">1.1.1.179</ecNumber>
        <ecNumber evidence="7">1.3.1.20</ecNumber>
    </recommendedName>
    <alternativeName>
        <fullName evidence="12">D-xylose 1-dehydrogenase</fullName>
    </alternativeName>
    <alternativeName>
        <fullName evidence="11">D-xylose-NADP dehydrogenase</fullName>
    </alternativeName>
    <alternativeName>
        <fullName evidence="10">Dimeric dihydrodiol dehydrogenase</fullName>
    </alternativeName>
</protein>
<evidence type="ECO:0000256" key="6">
    <source>
        <dbReference type="ARBA" id="ARBA00023004"/>
    </source>
</evidence>
<reference evidence="18" key="2">
    <citation type="journal article" date="2021" name="Genome Biol. Evol.">
        <title>Developing a high-quality reference genome for a parasitic bivalve with doubly uniparental inheritance (Bivalvia: Unionida).</title>
        <authorList>
            <person name="Smith C.H."/>
        </authorList>
    </citation>
    <scope>NUCLEOTIDE SEQUENCE</scope>
    <source>
        <strain evidence="18">CHS0354</strain>
        <tissue evidence="18">Mantle</tissue>
    </source>
</reference>
<dbReference type="InterPro" id="IPR050984">
    <property type="entry name" value="Gfo/Idh/MocA_domain"/>
</dbReference>
<gene>
    <name evidence="18" type="ORF">CHS0354_018571</name>
</gene>
<feature type="region of interest" description="Disordered" evidence="16">
    <location>
        <begin position="557"/>
        <end position="580"/>
    </location>
</feature>
<evidence type="ECO:0000256" key="7">
    <source>
        <dbReference type="ARBA" id="ARBA00038853"/>
    </source>
</evidence>
<evidence type="ECO:0000256" key="10">
    <source>
        <dbReference type="ARBA" id="ARBA00042926"/>
    </source>
</evidence>
<evidence type="ECO:0000313" key="19">
    <source>
        <dbReference type="Proteomes" id="UP001195483"/>
    </source>
</evidence>
<dbReference type="AlphaFoldDB" id="A0AAE0WB54"/>
<dbReference type="InterPro" id="IPR009056">
    <property type="entry name" value="Cyt_c-like_dom"/>
</dbReference>
<dbReference type="InterPro" id="IPR000683">
    <property type="entry name" value="Gfo/Idh/MocA-like_OxRdtase_N"/>
</dbReference>
<dbReference type="GO" id="GO:0000166">
    <property type="term" value="F:nucleotide binding"/>
    <property type="evidence" value="ECO:0007669"/>
    <property type="project" value="InterPro"/>
</dbReference>
<name>A0AAE0WB54_9BIVA</name>
<comment type="catalytic activity">
    <reaction evidence="14">
        <text>D-xylose + NADP(+) = D-xylono-1,5-lactone + NADPH + H(+)</text>
        <dbReference type="Rhea" id="RHEA:22000"/>
        <dbReference type="ChEBI" id="CHEBI:15378"/>
        <dbReference type="ChEBI" id="CHEBI:15867"/>
        <dbReference type="ChEBI" id="CHEBI:53455"/>
        <dbReference type="ChEBI" id="CHEBI:57783"/>
        <dbReference type="ChEBI" id="CHEBI:58349"/>
        <dbReference type="EC" id="1.1.1.179"/>
    </reaction>
</comment>
<sequence length="753" mass="83161">MNNTTKKIRWGIISTAKIGTEHVIPAVLASKDSELAAIASRDKAKAQKTAKQFKIPKAYGSYEELFKDPDIDAIYNPLPNDMHALFSVQALKAGKHILCEKPAGIKVSELLEVKKHVGDRIFMEAFMVRFHPQWHKALELVKSKKIGDIRAMQVFFSFYNDDPKNIRNILKNGGGAMFDIGCYPLTVSRFIFETEPKKVSALADIDPAFKVDRTLSAIFDYDAGRHLTFTVSTRSVLYQRVNISVQKGGLRSAFRSMRRPIKKQLFCLTTVLHWTGLLIVFRTAQSEEMPADIGRENSFPAHIDLEKVELNDAGIRQLISAGKALFQARFTLNEGAGRPAATSSEMPTKRPKSDTPALFRTSGPDANSCQGCHNTPVSGGAGDFTANAFVAPQDIEYDFDTVNPELSMERGTTALQGAGLLELLSREMTAELHKIRADALREARAQKQPVTKPLLTKSVSFGSLTANPDGTLDFSKIQGIHPDLIIKPFSQKAVVMSLRHFSVTAMNVHHGMQPSERFGIHWTGEADFDEDGVENELTEGDVTALTLYQATLAPPVVKSDAGTKQTPSQKQSAGQKNTNSDYAAEGEQIFNRTGCNSCHVNELLLDSMVFSEPGPYNPAGNLRMGQGARTVAVDLSKMPGFEHIRRNDKGQWRIPAFTDLKRHVIADNENSCFGNEKITHNFVPREIFRTAPLWGVGSTAPYGHRGDISTLREVILCHGGEAKKARDNFAALADAEQRKVIHFLRQLVIPSAE</sequence>
<evidence type="ECO:0000256" key="15">
    <source>
        <dbReference type="PROSITE-ProRule" id="PRU00433"/>
    </source>
</evidence>
<dbReference type="SUPFAM" id="SSF46626">
    <property type="entry name" value="Cytochrome c"/>
    <property type="match status" value="1"/>
</dbReference>
<evidence type="ECO:0000256" key="14">
    <source>
        <dbReference type="ARBA" id="ARBA00049233"/>
    </source>
</evidence>
<keyword evidence="4 15" id="KW-0479">Metal-binding</keyword>
<dbReference type="EC" id="1.3.1.20" evidence="7"/>
<dbReference type="InterPro" id="IPR036909">
    <property type="entry name" value="Cyt_c-like_dom_sf"/>
</dbReference>
<comment type="similarity">
    <text evidence="1">Belongs to the cytochrome c family.</text>
</comment>
<dbReference type="GO" id="GO:0047837">
    <property type="term" value="F:D-xylose 1-dehydrogenase (NADP+) activity"/>
    <property type="evidence" value="ECO:0007669"/>
    <property type="project" value="UniProtKB-EC"/>
</dbReference>
<dbReference type="InterPro" id="IPR055170">
    <property type="entry name" value="GFO_IDH_MocA-like_dom"/>
</dbReference>
<evidence type="ECO:0000256" key="8">
    <source>
        <dbReference type="ARBA" id="ARBA00038984"/>
    </source>
</evidence>
<dbReference type="PROSITE" id="PS51007">
    <property type="entry name" value="CYTC"/>
    <property type="match status" value="1"/>
</dbReference>
<feature type="region of interest" description="Disordered" evidence="16">
    <location>
        <begin position="336"/>
        <end position="358"/>
    </location>
</feature>
<dbReference type="Pfam" id="PF01408">
    <property type="entry name" value="GFO_IDH_MocA"/>
    <property type="match status" value="1"/>
</dbReference>
<keyword evidence="5" id="KW-0560">Oxidoreductase</keyword>
<evidence type="ECO:0000313" key="18">
    <source>
        <dbReference type="EMBL" id="KAK3606975.1"/>
    </source>
</evidence>
<evidence type="ECO:0000256" key="3">
    <source>
        <dbReference type="ARBA" id="ARBA00022617"/>
    </source>
</evidence>
<comment type="catalytic activity">
    <reaction evidence="13">
        <text>(1R,2R)-1,2-dihydrobenzene-1,2-diol + NADP(+) = catechol + NADPH + H(+)</text>
        <dbReference type="Rhea" id="RHEA:16729"/>
        <dbReference type="ChEBI" id="CHEBI:10702"/>
        <dbReference type="ChEBI" id="CHEBI:15378"/>
        <dbReference type="ChEBI" id="CHEBI:18135"/>
        <dbReference type="ChEBI" id="CHEBI:57783"/>
        <dbReference type="ChEBI" id="CHEBI:58349"/>
        <dbReference type="EC" id="1.3.1.20"/>
    </reaction>
</comment>
<dbReference type="GO" id="GO:0020037">
    <property type="term" value="F:heme binding"/>
    <property type="evidence" value="ECO:0007669"/>
    <property type="project" value="InterPro"/>
</dbReference>
<dbReference type="Gene3D" id="3.40.50.720">
    <property type="entry name" value="NAD(P)-binding Rossmann-like Domain"/>
    <property type="match status" value="1"/>
</dbReference>
<dbReference type="SUPFAM" id="SSF51735">
    <property type="entry name" value="NAD(P)-binding Rossmann-fold domains"/>
    <property type="match status" value="1"/>
</dbReference>
<feature type="domain" description="Cytochrome c" evidence="17">
    <location>
        <begin position="581"/>
        <end position="748"/>
    </location>
</feature>
<proteinExistence type="inferred from homology"/>
<dbReference type="EMBL" id="JAEAOA010001141">
    <property type="protein sequence ID" value="KAK3606975.1"/>
    <property type="molecule type" value="Genomic_DNA"/>
</dbReference>
<dbReference type="Pfam" id="PF22725">
    <property type="entry name" value="GFO_IDH_MocA_C3"/>
    <property type="match status" value="1"/>
</dbReference>
<keyword evidence="3 15" id="KW-0349">Heme</keyword>
<evidence type="ECO:0000256" key="1">
    <source>
        <dbReference type="ARBA" id="ARBA00006488"/>
    </source>
</evidence>
<dbReference type="PANTHER" id="PTHR22604:SF105">
    <property type="entry name" value="TRANS-1,2-DIHYDROBENZENE-1,2-DIOL DEHYDROGENASE"/>
    <property type="match status" value="1"/>
</dbReference>
<keyword evidence="6 15" id="KW-0408">Iron</keyword>
<dbReference type="SUPFAM" id="SSF55347">
    <property type="entry name" value="Glyceraldehyde-3-phosphate dehydrogenase-like, C-terminal domain"/>
    <property type="match status" value="1"/>
</dbReference>
<dbReference type="Pfam" id="PF06537">
    <property type="entry name" value="DHOR"/>
    <property type="match status" value="1"/>
</dbReference>
<feature type="compositionally biased region" description="Polar residues" evidence="16">
    <location>
        <begin position="562"/>
        <end position="580"/>
    </location>
</feature>
<dbReference type="InterPro" id="IPR036291">
    <property type="entry name" value="NAD(P)-bd_dom_sf"/>
</dbReference>
<evidence type="ECO:0000256" key="4">
    <source>
        <dbReference type="ARBA" id="ARBA00022723"/>
    </source>
</evidence>
<dbReference type="GO" id="GO:0009055">
    <property type="term" value="F:electron transfer activity"/>
    <property type="evidence" value="ECO:0007669"/>
    <property type="project" value="InterPro"/>
</dbReference>
<keyword evidence="19" id="KW-1185">Reference proteome</keyword>
<evidence type="ECO:0000259" key="17">
    <source>
        <dbReference type="PROSITE" id="PS51007"/>
    </source>
</evidence>
<dbReference type="PANTHER" id="PTHR22604">
    <property type="entry name" value="OXIDOREDUCTASES"/>
    <property type="match status" value="1"/>
</dbReference>
<evidence type="ECO:0000256" key="12">
    <source>
        <dbReference type="ARBA" id="ARBA00043025"/>
    </source>
</evidence>
<evidence type="ECO:0000256" key="16">
    <source>
        <dbReference type="SAM" id="MobiDB-lite"/>
    </source>
</evidence>
<evidence type="ECO:0000256" key="13">
    <source>
        <dbReference type="ARBA" id="ARBA00047423"/>
    </source>
</evidence>
<reference evidence="18" key="3">
    <citation type="submission" date="2023-05" db="EMBL/GenBank/DDBJ databases">
        <authorList>
            <person name="Smith C.H."/>
        </authorList>
    </citation>
    <scope>NUCLEOTIDE SEQUENCE</scope>
    <source>
        <strain evidence="18">CHS0354</strain>
        <tissue evidence="18">Mantle</tissue>
    </source>
</reference>
<dbReference type="EC" id="1.1.1.179" evidence="8"/>
<evidence type="ECO:0000256" key="11">
    <source>
        <dbReference type="ARBA" id="ARBA00042988"/>
    </source>
</evidence>
<dbReference type="GO" id="GO:0047115">
    <property type="term" value="F:trans-1,2-dihydrobenzene-1,2-diol dehydrogenase activity"/>
    <property type="evidence" value="ECO:0007669"/>
    <property type="project" value="UniProtKB-EC"/>
</dbReference>
<reference evidence="18" key="1">
    <citation type="journal article" date="2021" name="Genome Biol. Evol.">
        <title>A High-Quality Reference Genome for a Parasitic Bivalve with Doubly Uniparental Inheritance (Bivalvia: Unionida).</title>
        <authorList>
            <person name="Smith C.H."/>
        </authorList>
    </citation>
    <scope>NUCLEOTIDE SEQUENCE</scope>
    <source>
        <strain evidence="18">CHS0354</strain>
    </source>
</reference>
<dbReference type="Gene3D" id="3.30.360.10">
    <property type="entry name" value="Dihydrodipicolinate Reductase, domain 2"/>
    <property type="match status" value="1"/>
</dbReference>
<organism evidence="18 19">
    <name type="scientific">Potamilus streckersoni</name>
    <dbReference type="NCBI Taxonomy" id="2493646"/>
    <lineage>
        <taxon>Eukaryota</taxon>
        <taxon>Metazoa</taxon>
        <taxon>Spiralia</taxon>
        <taxon>Lophotrochozoa</taxon>
        <taxon>Mollusca</taxon>
        <taxon>Bivalvia</taxon>
        <taxon>Autobranchia</taxon>
        <taxon>Heteroconchia</taxon>
        <taxon>Palaeoheterodonta</taxon>
        <taxon>Unionida</taxon>
        <taxon>Unionoidea</taxon>
        <taxon>Unionidae</taxon>
        <taxon>Ambleminae</taxon>
        <taxon>Lampsilini</taxon>
        <taxon>Potamilus</taxon>
    </lineage>
</organism>
<comment type="caution">
    <text evidence="18">The sequence shown here is derived from an EMBL/GenBank/DDBJ whole genome shotgun (WGS) entry which is preliminary data.</text>
</comment>
<dbReference type="GO" id="GO:0046872">
    <property type="term" value="F:metal ion binding"/>
    <property type="evidence" value="ECO:0007669"/>
    <property type="project" value="UniProtKB-KW"/>
</dbReference>
<dbReference type="InterPro" id="IPR010538">
    <property type="entry name" value="DHOR"/>
</dbReference>
<comment type="similarity">
    <text evidence="2">Belongs to the Gfo/Idh/MocA family.</text>
</comment>
<evidence type="ECO:0000256" key="9">
    <source>
        <dbReference type="ARBA" id="ARBA00040603"/>
    </source>
</evidence>
<accession>A0AAE0WB54</accession>
<evidence type="ECO:0000256" key="2">
    <source>
        <dbReference type="ARBA" id="ARBA00010928"/>
    </source>
</evidence>